<evidence type="ECO:0000313" key="1">
    <source>
        <dbReference type="EMBL" id="CCJ33112.1"/>
    </source>
</evidence>
<evidence type="ECO:0000313" key="2">
    <source>
        <dbReference type="Proteomes" id="UP000007652"/>
    </source>
</evidence>
<dbReference type="RefSeq" id="WP_008908384.1">
    <property type="nucleotide sequence ID" value="NZ_CAKP01000060.1"/>
</dbReference>
<dbReference type="EMBL" id="CAKP01000060">
    <property type="protein sequence ID" value="CCJ33112.1"/>
    <property type="molecule type" value="Genomic_DNA"/>
</dbReference>
<sequence>MFGYVVPLKNELKIKEFDIFKGYYCGICKSIGKINYPTKYFLNYDMAFLALFLSSIEHERQIPLRNFCPYKFRKVNFYLNEYIEYAAFLNVFLVNRKLMDNYKDNNNIIYYLASKLIKANYSSSIKEKLKNIDKYLHEIFKLEKENSSDLDILSHYFGKVLEEIFDVFDDKRKIALKYFGYNLGRWIYVIDALDDLKEDIKKGIYNPLKDKLDIDAVRFALYSYLDNLTKAYEIMEIKKNKGLLDNIIYLGLADKTETVLKGENKNEGSIRSFRCK</sequence>
<dbReference type="Pfam" id="PF18937">
    <property type="entry name" value="DUF5685"/>
    <property type="match status" value="1"/>
</dbReference>
<protein>
    <submittedName>
        <fullName evidence="1">Uncharacterized protein</fullName>
    </submittedName>
</protein>
<dbReference type="OrthoDB" id="1722540at2"/>
<reference evidence="1 2" key="1">
    <citation type="journal article" date="2011" name="J. Bacteriol.">
        <title>Draft genome sequence of Caloramator australicus strain RC3T, a thermoanaerobe from the Great Artesian Basin of Australia.</title>
        <authorList>
            <person name="Ogg C.D."/>
            <person name="Patel B.K.C."/>
        </authorList>
    </citation>
    <scope>NUCLEOTIDE SEQUENCE [LARGE SCALE GENOMIC DNA]</scope>
    <source>
        <strain evidence="1 2">RC3</strain>
    </source>
</reference>
<dbReference type="eggNOG" id="ENOG502Z8PZ">
    <property type="taxonomic scope" value="Bacteria"/>
</dbReference>
<comment type="caution">
    <text evidence="1">The sequence shown here is derived from an EMBL/GenBank/DDBJ whole genome shotgun (WGS) entry which is preliminary data.</text>
</comment>
<keyword evidence="2" id="KW-1185">Reference proteome</keyword>
<dbReference type="AlphaFoldDB" id="I7LIP1"/>
<name>I7LIP1_9CLOT</name>
<proteinExistence type="predicted"/>
<accession>I7LIP1</accession>
<dbReference type="Proteomes" id="UP000007652">
    <property type="component" value="Unassembled WGS sequence"/>
</dbReference>
<gene>
    <name evidence="1" type="ORF">CAAU_1028</name>
</gene>
<dbReference type="InterPro" id="IPR043740">
    <property type="entry name" value="DUF5685"/>
</dbReference>
<organism evidence="1 2">
    <name type="scientific">Caloramator australicus RC3</name>
    <dbReference type="NCBI Taxonomy" id="857293"/>
    <lineage>
        <taxon>Bacteria</taxon>
        <taxon>Bacillati</taxon>
        <taxon>Bacillota</taxon>
        <taxon>Clostridia</taxon>
        <taxon>Eubacteriales</taxon>
        <taxon>Clostridiaceae</taxon>
        <taxon>Caloramator</taxon>
    </lineage>
</organism>
<dbReference type="STRING" id="857293.CAAU_1028"/>